<dbReference type="AlphaFoldDB" id="A0A9Q0E931"/>
<evidence type="ECO:0000313" key="1">
    <source>
        <dbReference type="EMBL" id="KAJ3600182.1"/>
    </source>
</evidence>
<dbReference type="Proteomes" id="UP001148018">
    <property type="component" value="Unassembled WGS sequence"/>
</dbReference>
<organism evidence="1 2">
    <name type="scientific">Muraenolepis orangiensis</name>
    <name type="common">Patagonian moray cod</name>
    <dbReference type="NCBI Taxonomy" id="630683"/>
    <lineage>
        <taxon>Eukaryota</taxon>
        <taxon>Metazoa</taxon>
        <taxon>Chordata</taxon>
        <taxon>Craniata</taxon>
        <taxon>Vertebrata</taxon>
        <taxon>Euteleostomi</taxon>
        <taxon>Actinopterygii</taxon>
        <taxon>Neopterygii</taxon>
        <taxon>Teleostei</taxon>
        <taxon>Neoteleostei</taxon>
        <taxon>Acanthomorphata</taxon>
        <taxon>Zeiogadaria</taxon>
        <taxon>Gadariae</taxon>
        <taxon>Gadiformes</taxon>
        <taxon>Muraenolepidoidei</taxon>
        <taxon>Muraenolepididae</taxon>
        <taxon>Muraenolepis</taxon>
    </lineage>
</organism>
<reference evidence="1" key="1">
    <citation type="submission" date="2022-07" db="EMBL/GenBank/DDBJ databases">
        <title>Chromosome-level genome of Muraenolepis orangiensis.</title>
        <authorList>
            <person name="Kim J."/>
        </authorList>
    </citation>
    <scope>NUCLEOTIDE SEQUENCE</scope>
    <source>
        <strain evidence="1">KU_S4_2022</strain>
        <tissue evidence="1">Muscle</tissue>
    </source>
</reference>
<accession>A0A9Q0E931</accession>
<dbReference type="OrthoDB" id="6753017at2759"/>
<proteinExistence type="predicted"/>
<sequence>MANPHFYQDLKIFIRSERLADHNGHLSCIVTRMLDIFAAAGQHQYTKDVRLYCQPKKQLETLPAYKETLESVTAHGNHVVCYSSHYWSGTWCDICIKQTLMKAVKSEGGLSRGRMRNSDACHKCWVLTQLILQSLEYELTPFPFSLFNKDQKMSKANKAGFSMISLKELTDPLEATCSVLAIALRRPLWSLMAIADRQKITTTSGVSRSHVVISRFDKI</sequence>
<comment type="caution">
    <text evidence="1">The sequence shown here is derived from an EMBL/GenBank/DDBJ whole genome shotgun (WGS) entry which is preliminary data.</text>
</comment>
<name>A0A9Q0E931_9TELE</name>
<keyword evidence="2" id="KW-1185">Reference proteome</keyword>
<protein>
    <submittedName>
        <fullName evidence="1">Uncharacterized protein</fullName>
    </submittedName>
</protein>
<gene>
    <name evidence="1" type="ORF">NHX12_034132</name>
</gene>
<evidence type="ECO:0000313" key="2">
    <source>
        <dbReference type="Proteomes" id="UP001148018"/>
    </source>
</evidence>
<dbReference type="EMBL" id="JANIIK010000048">
    <property type="protein sequence ID" value="KAJ3600182.1"/>
    <property type="molecule type" value="Genomic_DNA"/>
</dbReference>